<evidence type="ECO:0000256" key="5">
    <source>
        <dbReference type="SAM" id="Phobius"/>
    </source>
</evidence>
<keyword evidence="7" id="KW-1185">Reference proteome</keyword>
<evidence type="ECO:0000313" key="7">
    <source>
        <dbReference type="Proteomes" id="UP000319040"/>
    </source>
</evidence>
<protein>
    <submittedName>
        <fullName evidence="6">Thiosulfate dehydrogenase [quinone] large subunit</fullName>
    </submittedName>
</protein>
<dbReference type="EMBL" id="FXTB01000001">
    <property type="protein sequence ID" value="SMO40937.1"/>
    <property type="molecule type" value="Genomic_DNA"/>
</dbReference>
<feature type="transmembrane region" description="Helical" evidence="5">
    <location>
        <begin position="80"/>
        <end position="108"/>
    </location>
</feature>
<evidence type="ECO:0000256" key="4">
    <source>
        <dbReference type="ARBA" id="ARBA00023136"/>
    </source>
</evidence>
<feature type="transmembrane region" description="Helical" evidence="5">
    <location>
        <begin position="12"/>
        <end position="29"/>
    </location>
</feature>
<dbReference type="InterPro" id="IPR032808">
    <property type="entry name" value="DoxX"/>
</dbReference>
<evidence type="ECO:0000256" key="3">
    <source>
        <dbReference type="ARBA" id="ARBA00022989"/>
    </source>
</evidence>
<name>A0A521B1I7_SACCC</name>
<dbReference type="GO" id="GO:0016020">
    <property type="term" value="C:membrane"/>
    <property type="evidence" value="ECO:0007669"/>
    <property type="project" value="UniProtKB-SubCell"/>
</dbReference>
<evidence type="ECO:0000313" key="6">
    <source>
        <dbReference type="EMBL" id="SMO40937.1"/>
    </source>
</evidence>
<sequence>MTKKSDGLLQRPQLLALVVCRVLIGWHFLYEGFVKILNPNWSAKIFLLDSQGWFKSWFIWMANNEMILQSLDFLNQWGLVFIGASLILGLFSRMASIAGAVVLALYYLSHPPLIGVEYMLPSEGSYLIVNKNLIEMAMLIVLALIPTSQRIGLDRLICNSRKK</sequence>
<dbReference type="Proteomes" id="UP000319040">
    <property type="component" value="Unassembled WGS sequence"/>
</dbReference>
<comment type="subcellular location">
    <subcellularLocation>
        <location evidence="1">Membrane</location>
        <topology evidence="1">Multi-pass membrane protein</topology>
    </subcellularLocation>
</comment>
<organism evidence="6 7">
    <name type="scientific">Saccharicrinis carchari</name>
    <dbReference type="NCBI Taxonomy" id="1168039"/>
    <lineage>
        <taxon>Bacteria</taxon>
        <taxon>Pseudomonadati</taxon>
        <taxon>Bacteroidota</taxon>
        <taxon>Bacteroidia</taxon>
        <taxon>Marinilabiliales</taxon>
        <taxon>Marinilabiliaceae</taxon>
        <taxon>Saccharicrinis</taxon>
    </lineage>
</organism>
<reference evidence="6 7" key="1">
    <citation type="submission" date="2017-05" db="EMBL/GenBank/DDBJ databases">
        <authorList>
            <person name="Varghese N."/>
            <person name="Submissions S."/>
        </authorList>
    </citation>
    <scope>NUCLEOTIDE SEQUENCE [LARGE SCALE GENOMIC DNA]</scope>
    <source>
        <strain evidence="6 7">DSM 27040</strain>
    </source>
</reference>
<keyword evidence="4 5" id="KW-0472">Membrane</keyword>
<proteinExistence type="predicted"/>
<keyword evidence="2 5" id="KW-0812">Transmembrane</keyword>
<accession>A0A521B1I7</accession>
<keyword evidence="3 5" id="KW-1133">Transmembrane helix</keyword>
<gene>
    <name evidence="6" type="ORF">SAMN06265379_101588</name>
</gene>
<evidence type="ECO:0000256" key="1">
    <source>
        <dbReference type="ARBA" id="ARBA00004141"/>
    </source>
</evidence>
<dbReference type="OrthoDB" id="1429638at2"/>
<dbReference type="AlphaFoldDB" id="A0A521B1I7"/>
<dbReference type="Pfam" id="PF07681">
    <property type="entry name" value="DoxX"/>
    <property type="match status" value="1"/>
</dbReference>
<dbReference type="RefSeq" id="WP_142531942.1">
    <property type="nucleotide sequence ID" value="NZ_FXTB01000001.1"/>
</dbReference>
<evidence type="ECO:0000256" key="2">
    <source>
        <dbReference type="ARBA" id="ARBA00022692"/>
    </source>
</evidence>
<feature type="transmembrane region" description="Helical" evidence="5">
    <location>
        <begin position="128"/>
        <end position="145"/>
    </location>
</feature>